<dbReference type="Gene3D" id="3.40.50.300">
    <property type="entry name" value="P-loop containing nucleotide triphosphate hydrolases"/>
    <property type="match status" value="1"/>
</dbReference>
<evidence type="ECO:0000313" key="16">
    <source>
        <dbReference type="Proteomes" id="UP000051494"/>
    </source>
</evidence>
<dbReference type="InterPro" id="IPR022754">
    <property type="entry name" value="DNA_pol_III_gamma-3"/>
</dbReference>
<reference evidence="15" key="3">
    <citation type="submission" date="2021-06" db="EMBL/GenBank/DDBJ databases">
        <title>Genomic Description and Analysis of Intracellular Bacteria, Candidatus Berkiella cookevillensis and Candidatus Berkiella aquae.</title>
        <authorList>
            <person name="Kidane D.T."/>
            <person name="Mehari Y.T."/>
            <person name="Rice F.C."/>
            <person name="Arivett B.A."/>
            <person name="Farone A.L."/>
            <person name="Berk S.G."/>
            <person name="Farone M.B."/>
        </authorList>
    </citation>
    <scope>NUCLEOTIDE SEQUENCE</scope>
    <source>
        <strain evidence="15">CC99</strain>
    </source>
</reference>
<reference evidence="14" key="1">
    <citation type="submission" date="2015-09" db="EMBL/GenBank/DDBJ databases">
        <title>Draft Genome Sequences of Two Novel Amoeba-resistant Intranuclear Bacteria, Candidatus Berkiella cookevillensis and Candidatus Berkiella aquae.</title>
        <authorList>
            <person name="Mehari Y.T."/>
            <person name="Arivett B.A."/>
            <person name="Farone A.L."/>
            <person name="Gunderson J.H."/>
            <person name="Farone M.B."/>
        </authorList>
    </citation>
    <scope>NUCLEOTIDE SEQUENCE [LARGE SCALE GENOMIC DNA]</scope>
    <source>
        <strain evidence="14">CC99</strain>
    </source>
</reference>
<evidence type="ECO:0000256" key="10">
    <source>
        <dbReference type="ARBA" id="ARBA00049244"/>
    </source>
</evidence>
<accession>A0A0Q9YHN3</accession>
<evidence type="ECO:0000256" key="4">
    <source>
        <dbReference type="ARBA" id="ARBA00022705"/>
    </source>
</evidence>
<organism evidence="14">
    <name type="scientific">Candidatus Berkiella cookevillensis</name>
    <dbReference type="NCBI Taxonomy" id="437022"/>
    <lineage>
        <taxon>Bacteria</taxon>
        <taxon>Pseudomonadati</taxon>
        <taxon>Pseudomonadota</taxon>
        <taxon>Gammaproteobacteria</taxon>
        <taxon>Candidatus Berkiellales</taxon>
        <taxon>Candidatus Berkiellaceae</taxon>
        <taxon>Candidatus Berkiella</taxon>
    </lineage>
</organism>
<dbReference type="GO" id="GO:0006261">
    <property type="term" value="P:DNA-templated DNA replication"/>
    <property type="evidence" value="ECO:0007669"/>
    <property type="project" value="TreeGrafter"/>
</dbReference>
<protein>
    <recommendedName>
        <fullName evidence="11">DNA polymerase III subunit gamma/tau</fullName>
        <ecNumber evidence="11">2.7.7.7</ecNumber>
    </recommendedName>
</protein>
<dbReference type="Pfam" id="PF12169">
    <property type="entry name" value="DNA_pol3_gamma3"/>
    <property type="match status" value="1"/>
</dbReference>
<dbReference type="EMBL" id="LKHV02000001">
    <property type="protein sequence ID" value="MCS5707725.1"/>
    <property type="molecule type" value="Genomic_DNA"/>
</dbReference>
<dbReference type="GO" id="GO:0009360">
    <property type="term" value="C:DNA polymerase III complex"/>
    <property type="evidence" value="ECO:0007669"/>
    <property type="project" value="InterPro"/>
</dbReference>
<evidence type="ECO:0000256" key="11">
    <source>
        <dbReference type="RuleBase" id="RU364063"/>
    </source>
</evidence>
<dbReference type="OrthoDB" id="9810148at2"/>
<dbReference type="InterPro" id="IPR027417">
    <property type="entry name" value="P-loop_NTPase"/>
</dbReference>
<dbReference type="InterPro" id="IPR003593">
    <property type="entry name" value="AAA+_ATPase"/>
</dbReference>
<keyword evidence="2 11" id="KW-0808">Transferase</keyword>
<dbReference type="InterPro" id="IPR038249">
    <property type="entry name" value="PolIII_tau_V_sf"/>
</dbReference>
<dbReference type="GO" id="GO:0003677">
    <property type="term" value="F:DNA binding"/>
    <property type="evidence" value="ECO:0007669"/>
    <property type="project" value="InterPro"/>
</dbReference>
<dbReference type="InterPro" id="IPR012763">
    <property type="entry name" value="DNA_pol_III_sug/sutau_N"/>
</dbReference>
<comment type="function">
    <text evidence="11">DNA polymerase III is a complex, multichain enzyme responsible for most of the replicative synthesis in bacteria. This DNA polymerase also exhibits 3' to 5' exonuclease activity.</text>
</comment>
<keyword evidence="6 11" id="KW-0547">Nucleotide-binding</keyword>
<feature type="region of interest" description="Disordered" evidence="12">
    <location>
        <begin position="365"/>
        <end position="425"/>
    </location>
</feature>
<dbReference type="Gene3D" id="1.10.8.60">
    <property type="match status" value="1"/>
</dbReference>
<dbReference type="SUPFAM" id="SSF48019">
    <property type="entry name" value="post-AAA+ oligomerization domain-like"/>
    <property type="match status" value="1"/>
</dbReference>
<feature type="compositionally biased region" description="Polar residues" evidence="12">
    <location>
        <begin position="368"/>
        <end position="396"/>
    </location>
</feature>
<dbReference type="SUPFAM" id="SSF52540">
    <property type="entry name" value="P-loop containing nucleoside triphosphate hydrolases"/>
    <property type="match status" value="1"/>
</dbReference>
<evidence type="ECO:0000256" key="3">
    <source>
        <dbReference type="ARBA" id="ARBA00022695"/>
    </source>
</evidence>
<evidence type="ECO:0000256" key="7">
    <source>
        <dbReference type="ARBA" id="ARBA00022833"/>
    </source>
</evidence>
<dbReference type="EMBL" id="LKHV01000021">
    <property type="protein sequence ID" value="KRG17266.1"/>
    <property type="molecule type" value="Genomic_DNA"/>
</dbReference>
<dbReference type="EC" id="2.7.7.7" evidence="11"/>
<keyword evidence="16" id="KW-1185">Reference proteome</keyword>
<proteinExistence type="inferred from homology"/>
<dbReference type="InterPro" id="IPR021029">
    <property type="entry name" value="DNA_pol_III_tau_dom-5"/>
</dbReference>
<dbReference type="InterPro" id="IPR008921">
    <property type="entry name" value="DNA_pol3_clamp-load_cplx_C"/>
</dbReference>
<evidence type="ECO:0000313" key="15">
    <source>
        <dbReference type="EMBL" id="MCS5707725.1"/>
    </source>
</evidence>
<dbReference type="Pfam" id="PF22608">
    <property type="entry name" value="DNAX_ATPase_lid"/>
    <property type="match status" value="1"/>
</dbReference>
<evidence type="ECO:0000256" key="6">
    <source>
        <dbReference type="ARBA" id="ARBA00022741"/>
    </source>
</evidence>
<keyword evidence="4 11" id="KW-0235">DNA replication</keyword>
<feature type="domain" description="AAA+ ATPase" evidence="13">
    <location>
        <begin position="37"/>
        <end position="178"/>
    </location>
</feature>
<dbReference type="PANTHER" id="PTHR11669:SF0">
    <property type="entry name" value="PROTEIN STICHEL-LIKE 2"/>
    <property type="match status" value="1"/>
</dbReference>
<comment type="caution">
    <text evidence="14">The sequence shown here is derived from an EMBL/GenBank/DDBJ whole genome shotgun (WGS) entry which is preliminary data.</text>
</comment>
<dbReference type="FunFam" id="3.40.50.300:FF:000014">
    <property type="entry name" value="DNA polymerase III subunit gamma/tau"/>
    <property type="match status" value="1"/>
</dbReference>
<dbReference type="SMART" id="SM00382">
    <property type="entry name" value="AAA"/>
    <property type="match status" value="1"/>
</dbReference>
<evidence type="ECO:0000259" key="13">
    <source>
        <dbReference type="SMART" id="SM00382"/>
    </source>
</evidence>
<dbReference type="Gene3D" id="3.30.300.150">
    <property type="entry name" value="DNA polymerase III, tau subunit, domain V"/>
    <property type="match status" value="1"/>
</dbReference>
<evidence type="ECO:0000256" key="2">
    <source>
        <dbReference type="ARBA" id="ARBA00022679"/>
    </source>
</evidence>
<dbReference type="RefSeq" id="WP_057625569.1">
    <property type="nucleotide sequence ID" value="NZ_LKHV02000001.1"/>
</dbReference>
<dbReference type="PANTHER" id="PTHR11669">
    <property type="entry name" value="REPLICATION FACTOR C / DNA POLYMERASE III GAMMA-TAU SUBUNIT"/>
    <property type="match status" value="1"/>
</dbReference>
<name>A0A0Q9YHN3_9GAMM</name>
<evidence type="ECO:0000256" key="1">
    <source>
        <dbReference type="ARBA" id="ARBA00006360"/>
    </source>
</evidence>
<dbReference type="CDD" id="cd00009">
    <property type="entry name" value="AAA"/>
    <property type="match status" value="1"/>
</dbReference>
<dbReference type="Proteomes" id="UP000051494">
    <property type="component" value="Unassembled WGS sequence"/>
</dbReference>
<dbReference type="PATRIC" id="fig|1590042.3.peg.2550"/>
<dbReference type="STRING" id="437022.CC99x_02485"/>
<keyword evidence="8 11" id="KW-0067">ATP-binding</keyword>
<evidence type="ECO:0000256" key="9">
    <source>
        <dbReference type="ARBA" id="ARBA00022932"/>
    </source>
</evidence>
<dbReference type="FunFam" id="1.10.8.60:FF:000013">
    <property type="entry name" value="DNA polymerase III subunit gamma/tau"/>
    <property type="match status" value="1"/>
</dbReference>
<evidence type="ECO:0000256" key="5">
    <source>
        <dbReference type="ARBA" id="ARBA00022723"/>
    </source>
</evidence>
<comment type="similarity">
    <text evidence="1 11">Belongs to the DnaX/STICHEL family.</text>
</comment>
<evidence type="ECO:0000313" key="14">
    <source>
        <dbReference type="EMBL" id="KRG17266.1"/>
    </source>
</evidence>
<feature type="compositionally biased region" description="Low complexity" evidence="12">
    <location>
        <begin position="408"/>
        <end position="420"/>
    </location>
</feature>
<dbReference type="Pfam" id="PF12170">
    <property type="entry name" value="DNA_pol3_tau_5"/>
    <property type="match status" value="1"/>
</dbReference>
<dbReference type="AlphaFoldDB" id="A0A0Q9YHN3"/>
<keyword evidence="9 11" id="KW-0239">DNA-directed DNA polymerase</keyword>
<comment type="catalytic activity">
    <reaction evidence="10 11">
        <text>DNA(n) + a 2'-deoxyribonucleoside 5'-triphosphate = DNA(n+1) + diphosphate</text>
        <dbReference type="Rhea" id="RHEA:22508"/>
        <dbReference type="Rhea" id="RHEA-COMP:17339"/>
        <dbReference type="Rhea" id="RHEA-COMP:17340"/>
        <dbReference type="ChEBI" id="CHEBI:33019"/>
        <dbReference type="ChEBI" id="CHEBI:61560"/>
        <dbReference type="ChEBI" id="CHEBI:173112"/>
        <dbReference type="EC" id="2.7.7.7"/>
    </reaction>
</comment>
<reference evidence="15" key="2">
    <citation type="journal article" date="2016" name="Genome Announc.">
        <title>Draft Genome Sequences of Two Novel Amoeba-Resistant Intranuclear Bacteria, 'Candidatus Berkiella cookevillensis' and 'Candidatus Berkiella aquae'.</title>
        <authorList>
            <person name="Mehari Y.T."/>
            <person name="Arivett B.A."/>
            <person name="Farone A.L."/>
            <person name="Gunderson J.H."/>
            <person name="Farone M.B."/>
        </authorList>
    </citation>
    <scope>NUCLEOTIDE SEQUENCE</scope>
    <source>
        <strain evidence="15">CC99</strain>
    </source>
</reference>
<dbReference type="GO" id="GO:0003887">
    <property type="term" value="F:DNA-directed DNA polymerase activity"/>
    <property type="evidence" value="ECO:0007669"/>
    <property type="project" value="UniProtKB-KW"/>
</dbReference>
<evidence type="ECO:0000256" key="12">
    <source>
        <dbReference type="SAM" id="MobiDB-lite"/>
    </source>
</evidence>
<dbReference type="Gene3D" id="1.20.272.10">
    <property type="match status" value="1"/>
</dbReference>
<dbReference type="CDD" id="cd18137">
    <property type="entry name" value="HLD_clamp_pol_III_gamma_tau"/>
    <property type="match status" value="1"/>
</dbReference>
<comment type="subunit">
    <text evidence="11">DNA polymerase III contains a core (composed of alpha, epsilon and theta chains) that associates with a tau subunit. This core dimerizes to form the POLIII' complex. PolIII' associates with the gamma complex (composed of gamma, delta, delta', psi and chi chains) and with the beta chain to form the complete DNA polymerase III complex.</text>
</comment>
<keyword evidence="7" id="KW-0862">Zinc</keyword>
<dbReference type="InterPro" id="IPR045085">
    <property type="entry name" value="HLD_clamp_pol_III_gamma_tau"/>
</dbReference>
<dbReference type="GO" id="GO:0046872">
    <property type="term" value="F:metal ion binding"/>
    <property type="evidence" value="ECO:0007669"/>
    <property type="project" value="UniProtKB-KW"/>
</dbReference>
<gene>
    <name evidence="14" type="primary">dnaX_2</name>
    <name evidence="11 15" type="synonym">dnaX</name>
    <name evidence="15" type="ORF">CC99x_002275</name>
    <name evidence="14" type="ORF">CC99x_02485</name>
</gene>
<dbReference type="GO" id="GO:0005524">
    <property type="term" value="F:ATP binding"/>
    <property type="evidence" value="ECO:0007669"/>
    <property type="project" value="UniProtKB-KW"/>
</dbReference>
<evidence type="ECO:0000256" key="8">
    <source>
        <dbReference type="ARBA" id="ARBA00022840"/>
    </source>
</evidence>
<dbReference type="Pfam" id="PF13177">
    <property type="entry name" value="DNA_pol3_delta2"/>
    <property type="match status" value="1"/>
</dbReference>
<keyword evidence="3 11" id="KW-0548">Nucleotidyltransferase</keyword>
<dbReference type="NCBIfam" id="NF004046">
    <property type="entry name" value="PRK05563.1"/>
    <property type="match status" value="1"/>
</dbReference>
<dbReference type="NCBIfam" id="TIGR02397">
    <property type="entry name" value="dnaX_nterm"/>
    <property type="match status" value="1"/>
</dbReference>
<keyword evidence="5" id="KW-0479">Metal-binding</keyword>
<sequence>MSYSALARKWRPKSFAELKGQDHVAKALMNALARNQLHHAYLFTGTRGIGKTTIARIFAKCLNCEQGVVATPCNACDTCRAIDSGRYLDLIEVDAASKTKVEDTRELLDNVQYAPAAGRYKVYLIDEVHMLSGHSFNALLKTLEEPPSHVKFILATTDPEKIPVTILSRCLNFQLRALSENEISQQLALILQQESKSYEAEALQLLACFAKGSMRDALSLLEQAVSYCQDENINLQDVEFMLGMQYRQYLIPLLQAVFEQNIENAVALVQKMMDIGADAESVLQAFLESLHELSMQSIFLKKESALHSNKYQNLTIPLPEVLQLLYQIGLNGKRDLLFAPNTRIGLEMTILRMIAFLPDERKLGTPVTRVSTQQHATTPMSKPVTKPSQDNRASSKSFSSAVPPPALSSPRVEAQQARQQVEAKEVSAPAKALTANQSWNDIIEGLPLTGLTRILVKNCTVSHWGERSIHLALDISQEACLNQSRQMQIQKALSDYLGKDIVLKISCAEHKGTVSTPLQQDQQKEEQAQTDAKALLLNDERVQTIMQTFDATIENVSYEKVVK</sequence>
<dbReference type="InterPro" id="IPR050238">
    <property type="entry name" value="DNA_Rep/Repair_Clamp_Loader"/>
</dbReference>